<accession>A0ABQ3DBF8</accession>
<evidence type="ECO:0000313" key="2">
    <source>
        <dbReference type="Proteomes" id="UP000653644"/>
    </source>
</evidence>
<name>A0ABQ3DBF8_9ACTN</name>
<organism evidence="1 2">
    <name type="scientific">Streptomyces canarius</name>
    <dbReference type="NCBI Taxonomy" id="285453"/>
    <lineage>
        <taxon>Bacteria</taxon>
        <taxon>Bacillati</taxon>
        <taxon>Actinomycetota</taxon>
        <taxon>Actinomycetes</taxon>
        <taxon>Kitasatosporales</taxon>
        <taxon>Streptomycetaceae</taxon>
        <taxon>Streptomyces</taxon>
    </lineage>
</organism>
<dbReference type="Proteomes" id="UP000653644">
    <property type="component" value="Unassembled WGS sequence"/>
</dbReference>
<protein>
    <recommendedName>
        <fullName evidence="3">Transposase</fullName>
    </recommendedName>
</protein>
<dbReference type="EMBL" id="BMVN01000089">
    <property type="protein sequence ID" value="GHA73313.1"/>
    <property type="molecule type" value="Genomic_DNA"/>
</dbReference>
<reference evidence="2" key="1">
    <citation type="journal article" date="2019" name="Int. J. Syst. Evol. Microbiol.">
        <title>The Global Catalogue of Microorganisms (GCM) 10K type strain sequencing project: providing services to taxonomists for standard genome sequencing and annotation.</title>
        <authorList>
            <consortium name="The Broad Institute Genomics Platform"/>
            <consortium name="The Broad Institute Genome Sequencing Center for Infectious Disease"/>
            <person name="Wu L."/>
            <person name="Ma J."/>
        </authorList>
    </citation>
    <scope>NUCLEOTIDE SEQUENCE [LARGE SCALE GENOMIC DNA]</scope>
    <source>
        <strain evidence="2">JCM 4733</strain>
    </source>
</reference>
<evidence type="ECO:0008006" key="3">
    <source>
        <dbReference type="Google" id="ProtNLM"/>
    </source>
</evidence>
<keyword evidence="2" id="KW-1185">Reference proteome</keyword>
<proteinExistence type="predicted"/>
<gene>
    <name evidence="1" type="ORF">GCM10010345_90100</name>
</gene>
<sequence length="65" mass="7340">MSPTHQTSIRSGVWSVLRRTTVANRAFADPDDLITAVRRGLRQLQYRYDVLNGCLTGTGLRRQPP</sequence>
<evidence type="ECO:0000313" key="1">
    <source>
        <dbReference type="EMBL" id="GHA73313.1"/>
    </source>
</evidence>
<comment type="caution">
    <text evidence="1">The sequence shown here is derived from an EMBL/GenBank/DDBJ whole genome shotgun (WGS) entry which is preliminary data.</text>
</comment>